<accession>A0A7U2MZV2</accession>
<evidence type="ECO:0000313" key="1">
    <source>
        <dbReference type="EMBL" id="QRD92913.1"/>
    </source>
</evidence>
<dbReference type="Proteomes" id="UP000596276">
    <property type="component" value="Chromosome 8"/>
</dbReference>
<protein>
    <submittedName>
        <fullName evidence="1">Uncharacterized protein</fullName>
    </submittedName>
</protein>
<keyword evidence="2" id="KW-1185">Reference proteome</keyword>
<name>A0A7U2MZV2_ASPFN</name>
<gene>
    <name evidence="1" type="ORF">F9C07_13309</name>
</gene>
<evidence type="ECO:0000313" key="2">
    <source>
        <dbReference type="Proteomes" id="UP000596276"/>
    </source>
</evidence>
<organism evidence="1 2">
    <name type="scientific">Aspergillus flavus (strain ATCC 200026 / FGSC A1120 / IAM 13836 / NRRL 3357 / JCM 12722 / SRRC 167)</name>
    <dbReference type="NCBI Taxonomy" id="332952"/>
    <lineage>
        <taxon>Eukaryota</taxon>
        <taxon>Fungi</taxon>
        <taxon>Dikarya</taxon>
        <taxon>Ascomycota</taxon>
        <taxon>Pezizomycotina</taxon>
        <taxon>Eurotiomycetes</taxon>
        <taxon>Eurotiomycetidae</taxon>
        <taxon>Eurotiales</taxon>
        <taxon>Aspergillaceae</taxon>
        <taxon>Aspergillus</taxon>
        <taxon>Aspergillus subgen. Circumdati</taxon>
    </lineage>
</organism>
<proteinExistence type="predicted"/>
<sequence length="72" mass="8024">MDGVRWSRSGGGNTITVWIWGHPSPTPTPTPPDQFVGGRVAYWFNYLNIPFPHPQVSPLLFVPLDEKGPLHS</sequence>
<dbReference type="VEuPathDB" id="FungiDB:F9C07_13309"/>
<dbReference type="AlphaFoldDB" id="A0A7U2MZV2"/>
<reference evidence="2" key="1">
    <citation type="journal article" date="2021" name="G3 (Bethesda)">
        <title>Chromosome assembled and annotated genome sequence of Aspergillus flavus NRRL 3357.</title>
        <authorList>
            <person name="Skerker J.M."/>
            <person name="Pianalto K.M."/>
            <person name="Mondo S.J."/>
            <person name="Yang K."/>
            <person name="Arkin A.P."/>
            <person name="Keller N.P."/>
            <person name="Grigoriev I.V."/>
            <person name="Louise Glass N.L."/>
        </authorList>
    </citation>
    <scope>NUCLEOTIDE SEQUENCE [LARGE SCALE GENOMIC DNA]</scope>
    <source>
        <strain evidence="2">ATCC 200026 / FGSC A1120 / IAM 13836 / NRRL 3357 / JCM 12722 / SRRC 167</strain>
    </source>
</reference>
<dbReference type="EMBL" id="CP044616">
    <property type="protein sequence ID" value="QRD92913.1"/>
    <property type="molecule type" value="Genomic_DNA"/>
</dbReference>